<evidence type="ECO:0000256" key="3">
    <source>
        <dbReference type="ARBA" id="ARBA00022833"/>
    </source>
</evidence>
<accession>A0A9R1VG79</accession>
<protein>
    <recommendedName>
        <fullName evidence="5">SWIM-type domain-containing protein</fullName>
    </recommendedName>
</protein>
<dbReference type="InterPro" id="IPR007527">
    <property type="entry name" value="Znf_SWIM"/>
</dbReference>
<dbReference type="AlphaFoldDB" id="A0A9R1VG79"/>
<comment type="caution">
    <text evidence="6">The sequence shown here is derived from an EMBL/GenBank/DDBJ whole genome shotgun (WGS) entry which is preliminary data.</text>
</comment>
<dbReference type="PROSITE" id="PS50966">
    <property type="entry name" value="ZF_SWIM"/>
    <property type="match status" value="1"/>
</dbReference>
<evidence type="ECO:0000313" key="6">
    <source>
        <dbReference type="EMBL" id="KAJ0204158.1"/>
    </source>
</evidence>
<dbReference type="Proteomes" id="UP000235145">
    <property type="component" value="Unassembled WGS sequence"/>
</dbReference>
<gene>
    <name evidence="6" type="ORF">LSAT_V11C500236490</name>
</gene>
<name>A0A9R1VG79_LACSA</name>
<evidence type="ECO:0000256" key="2">
    <source>
        <dbReference type="ARBA" id="ARBA00022771"/>
    </source>
</evidence>
<dbReference type="SMART" id="SM00575">
    <property type="entry name" value="ZnF_PMZ"/>
    <property type="match status" value="1"/>
</dbReference>
<dbReference type="EMBL" id="NBSK02000005">
    <property type="protein sequence ID" value="KAJ0204158.1"/>
    <property type="molecule type" value="Genomic_DNA"/>
</dbReference>
<evidence type="ECO:0000256" key="4">
    <source>
        <dbReference type="PROSITE-ProRule" id="PRU00325"/>
    </source>
</evidence>
<feature type="domain" description="SWIM-type" evidence="5">
    <location>
        <begin position="87"/>
        <end position="119"/>
    </location>
</feature>
<proteinExistence type="predicted"/>
<reference evidence="6 7" key="1">
    <citation type="journal article" date="2017" name="Nat. Commun.">
        <title>Genome assembly with in vitro proximity ligation data and whole-genome triplication in lettuce.</title>
        <authorList>
            <person name="Reyes-Chin-Wo S."/>
            <person name="Wang Z."/>
            <person name="Yang X."/>
            <person name="Kozik A."/>
            <person name="Arikit S."/>
            <person name="Song C."/>
            <person name="Xia L."/>
            <person name="Froenicke L."/>
            <person name="Lavelle D.O."/>
            <person name="Truco M.J."/>
            <person name="Xia R."/>
            <person name="Zhu S."/>
            <person name="Xu C."/>
            <person name="Xu H."/>
            <person name="Xu X."/>
            <person name="Cox K."/>
            <person name="Korf I."/>
            <person name="Meyers B.C."/>
            <person name="Michelmore R.W."/>
        </authorList>
    </citation>
    <scope>NUCLEOTIDE SEQUENCE [LARGE SCALE GENOMIC DNA]</scope>
    <source>
        <strain evidence="7">cv. Salinas</strain>
        <tissue evidence="6">Seedlings</tissue>
    </source>
</reference>
<evidence type="ECO:0000259" key="5">
    <source>
        <dbReference type="PROSITE" id="PS50966"/>
    </source>
</evidence>
<dbReference type="GO" id="GO:0008270">
    <property type="term" value="F:zinc ion binding"/>
    <property type="evidence" value="ECO:0007669"/>
    <property type="project" value="UniProtKB-KW"/>
</dbReference>
<sequence>MMSVLKGARFLPITTCVQLTFYRLVHYFEVRRPLGNSSRANGDAYTPHVLLKQVALMSKASAHSLRSFNREKGILFELITQRGRNVQVVNLEQKTCTCGKWEVFKYPCSHVLSARATLSLNSWQYIDKCYSIVKYRDTWASEFSPLPHEAYWPQSLFKELLPNLELLRNKKGRPRSTRLQNGIDIKEGRKANHCGICKQSDSVYRIKFKMMFVSLNLKNCWLSNLLKKTVAEFVPKT</sequence>
<keyword evidence="2 4" id="KW-0863">Zinc-finger</keyword>
<keyword evidence="3" id="KW-0862">Zinc</keyword>
<keyword evidence="1" id="KW-0479">Metal-binding</keyword>
<evidence type="ECO:0000256" key="1">
    <source>
        <dbReference type="ARBA" id="ARBA00022723"/>
    </source>
</evidence>
<keyword evidence="7" id="KW-1185">Reference proteome</keyword>
<organism evidence="6 7">
    <name type="scientific">Lactuca sativa</name>
    <name type="common">Garden lettuce</name>
    <dbReference type="NCBI Taxonomy" id="4236"/>
    <lineage>
        <taxon>Eukaryota</taxon>
        <taxon>Viridiplantae</taxon>
        <taxon>Streptophyta</taxon>
        <taxon>Embryophyta</taxon>
        <taxon>Tracheophyta</taxon>
        <taxon>Spermatophyta</taxon>
        <taxon>Magnoliopsida</taxon>
        <taxon>eudicotyledons</taxon>
        <taxon>Gunneridae</taxon>
        <taxon>Pentapetalae</taxon>
        <taxon>asterids</taxon>
        <taxon>campanulids</taxon>
        <taxon>Asterales</taxon>
        <taxon>Asteraceae</taxon>
        <taxon>Cichorioideae</taxon>
        <taxon>Cichorieae</taxon>
        <taxon>Lactucinae</taxon>
        <taxon>Lactuca</taxon>
    </lineage>
</organism>
<evidence type="ECO:0000313" key="7">
    <source>
        <dbReference type="Proteomes" id="UP000235145"/>
    </source>
</evidence>
<dbReference type="Pfam" id="PF04434">
    <property type="entry name" value="SWIM"/>
    <property type="match status" value="1"/>
</dbReference>
<dbReference type="InterPro" id="IPR006564">
    <property type="entry name" value="Znf_PMZ"/>
</dbReference>